<evidence type="ECO:0000256" key="1">
    <source>
        <dbReference type="SAM" id="MobiDB-lite"/>
    </source>
</evidence>
<dbReference type="InterPro" id="IPR021072">
    <property type="entry name" value="MAGE_N"/>
</dbReference>
<feature type="domain" description="MAGE" evidence="2">
    <location>
        <begin position="109"/>
        <end position="308"/>
    </location>
</feature>
<dbReference type="PROSITE" id="PS50838">
    <property type="entry name" value="MAGE"/>
    <property type="match status" value="1"/>
</dbReference>
<dbReference type="Pfam" id="PF01454">
    <property type="entry name" value="MAGE"/>
    <property type="match status" value="1"/>
</dbReference>
<keyword evidence="4" id="KW-1185">Reference proteome</keyword>
<dbReference type="FunFam" id="1.10.10.1200:FF:000007">
    <property type="entry name" value="Melanoma-associated antigen C2"/>
    <property type="match status" value="1"/>
</dbReference>
<dbReference type="OrthoDB" id="205198at2759"/>
<dbReference type="GO" id="GO:0005634">
    <property type="term" value="C:nucleus"/>
    <property type="evidence" value="ECO:0007669"/>
    <property type="project" value="TreeGrafter"/>
</dbReference>
<dbReference type="SMART" id="SM01392">
    <property type="entry name" value="MAGE_N"/>
    <property type="match status" value="1"/>
</dbReference>
<feature type="compositionally biased region" description="Low complexity" evidence="1">
    <location>
        <begin position="39"/>
        <end position="58"/>
    </location>
</feature>
<proteinExistence type="predicted"/>
<protein>
    <submittedName>
        <fullName evidence="3">Melanoma-associated antigen B1</fullName>
    </submittedName>
</protein>
<feature type="compositionally biased region" description="Basic residues" evidence="1">
    <location>
        <begin position="1"/>
        <end position="17"/>
    </location>
</feature>
<sequence>MPRGQKSKLRAREKRRQARSETQGLVGAQTTAEKIEEAPASPTPVSGGTPPGSPTAGTRQKPQGALATSSPDAGASRPRSAVGAKGQVKKSKNSSQASTSNESSREDPLTGKVGMLMQFLLEKYNMKEPIMKADMLKLVNKKYKGRFPEILRRAAERLELVFGLDLKEVKPSGHSYTLVSKLDLTDDGSLSGGCGLPKNGLLMPLLGMIFLNGNRASEEETWEFLNILGIYDGKQHLIFGEPRKLITEDLVREKYLVYRQMRNSNPPRYEFLWGPKARAETSKMKVLEFLAKVNDTVPTAFPTHYEEALKDEEERAQARAAARARAAAKAAARSKVKSRPAVPPAPSEV</sequence>
<feature type="region of interest" description="Disordered" evidence="1">
    <location>
        <begin position="329"/>
        <end position="349"/>
    </location>
</feature>
<dbReference type="Gene3D" id="1.10.10.1210">
    <property type="entry name" value="MAGE homology domain, winged helix WH2 motif"/>
    <property type="match status" value="1"/>
</dbReference>
<comment type="caution">
    <text evidence="3">The sequence shown here is derived from an EMBL/GenBank/DDBJ whole genome shotgun (WGS) entry which is preliminary data.</text>
</comment>
<dbReference type="Proteomes" id="UP000299084">
    <property type="component" value="Unassembled WGS sequence"/>
</dbReference>
<feature type="compositionally biased region" description="Low complexity" evidence="1">
    <location>
        <begin position="93"/>
        <end position="102"/>
    </location>
</feature>
<dbReference type="InterPro" id="IPR041899">
    <property type="entry name" value="MAGE_WH2"/>
</dbReference>
<dbReference type="STRING" id="9838.ENSCDRP00005013397"/>
<dbReference type="AlphaFoldDB" id="A0A5N4C3Y2"/>
<name>A0A5N4C3Y2_CAMDR</name>
<gene>
    <name evidence="3" type="ORF">Cadr_000003546</name>
</gene>
<dbReference type="Pfam" id="PF12440">
    <property type="entry name" value="MAGE_N"/>
    <property type="match status" value="1"/>
</dbReference>
<dbReference type="InterPro" id="IPR037445">
    <property type="entry name" value="MAGE"/>
</dbReference>
<accession>A0A5N4C3Y2</accession>
<dbReference type="PANTHER" id="PTHR11736:SF155">
    <property type="entry name" value="MAGE DOMAIN-CONTAINING PROTEIN"/>
    <property type="match status" value="1"/>
</dbReference>
<feature type="compositionally biased region" description="Polar residues" evidence="1">
    <location>
        <begin position="20"/>
        <end position="32"/>
    </location>
</feature>
<evidence type="ECO:0000259" key="2">
    <source>
        <dbReference type="PROSITE" id="PS50838"/>
    </source>
</evidence>
<dbReference type="Gene3D" id="1.10.10.1200">
    <property type="entry name" value="MAGE homology domain, winged helix WH1 motif"/>
    <property type="match status" value="1"/>
</dbReference>
<dbReference type="SMART" id="SM01373">
    <property type="entry name" value="MAGE"/>
    <property type="match status" value="1"/>
</dbReference>
<dbReference type="GO" id="GO:0000122">
    <property type="term" value="P:negative regulation of transcription by RNA polymerase II"/>
    <property type="evidence" value="ECO:0007669"/>
    <property type="project" value="TreeGrafter"/>
</dbReference>
<dbReference type="InterPro" id="IPR041898">
    <property type="entry name" value="MAGE_WH1"/>
</dbReference>
<organism evidence="3 4">
    <name type="scientific">Camelus dromedarius</name>
    <name type="common">Dromedary</name>
    <name type="synonym">Arabian camel</name>
    <dbReference type="NCBI Taxonomy" id="9838"/>
    <lineage>
        <taxon>Eukaryota</taxon>
        <taxon>Metazoa</taxon>
        <taxon>Chordata</taxon>
        <taxon>Craniata</taxon>
        <taxon>Vertebrata</taxon>
        <taxon>Euteleostomi</taxon>
        <taxon>Mammalia</taxon>
        <taxon>Eutheria</taxon>
        <taxon>Laurasiatheria</taxon>
        <taxon>Artiodactyla</taxon>
        <taxon>Tylopoda</taxon>
        <taxon>Camelidae</taxon>
        <taxon>Camelus</taxon>
    </lineage>
</organism>
<dbReference type="FunFam" id="1.10.10.1210:FF:000001">
    <property type="entry name" value="melanoma-associated antigen D1"/>
    <property type="match status" value="1"/>
</dbReference>
<dbReference type="PANTHER" id="PTHR11736">
    <property type="entry name" value="MELANOMA-ASSOCIATED ANTIGEN MAGE ANTIGEN"/>
    <property type="match status" value="1"/>
</dbReference>
<reference evidence="3 4" key="1">
    <citation type="journal article" date="2019" name="Mol. Ecol. Resour.">
        <title>Improving Illumina assemblies with Hi-C and long reads: an example with the North African dromedary.</title>
        <authorList>
            <person name="Elbers J.P."/>
            <person name="Rogers M.F."/>
            <person name="Perelman P.L."/>
            <person name="Proskuryakova A.A."/>
            <person name="Serdyukova N.A."/>
            <person name="Johnson W.E."/>
            <person name="Horin P."/>
            <person name="Corander J."/>
            <person name="Murphy D."/>
            <person name="Burger P.A."/>
        </authorList>
    </citation>
    <scope>NUCLEOTIDE SEQUENCE [LARGE SCALE GENOMIC DNA]</scope>
    <source>
        <strain evidence="3">Drom800</strain>
        <tissue evidence="3">Blood</tissue>
    </source>
</reference>
<dbReference type="EMBL" id="JWIN03000037">
    <property type="protein sequence ID" value="KAB1253581.1"/>
    <property type="molecule type" value="Genomic_DNA"/>
</dbReference>
<dbReference type="InterPro" id="IPR002190">
    <property type="entry name" value="MHD_dom"/>
</dbReference>
<evidence type="ECO:0000313" key="4">
    <source>
        <dbReference type="Proteomes" id="UP000299084"/>
    </source>
</evidence>
<evidence type="ECO:0000313" key="3">
    <source>
        <dbReference type="EMBL" id="KAB1253581.1"/>
    </source>
</evidence>
<dbReference type="KEGG" id="cdk:105089304"/>
<feature type="region of interest" description="Disordered" evidence="1">
    <location>
        <begin position="1"/>
        <end position="110"/>
    </location>
</feature>